<evidence type="ECO:0000313" key="1">
    <source>
        <dbReference type="EMBL" id="MBC5695214.1"/>
    </source>
</evidence>
<organism evidence="1 2">
    <name type="scientific">Agathobaculum hominis</name>
    <dbReference type="NCBI Taxonomy" id="2763014"/>
    <lineage>
        <taxon>Bacteria</taxon>
        <taxon>Bacillati</taxon>
        <taxon>Bacillota</taxon>
        <taxon>Clostridia</taxon>
        <taxon>Eubacteriales</taxon>
        <taxon>Butyricicoccaceae</taxon>
        <taxon>Agathobaculum</taxon>
    </lineage>
</organism>
<name>A0ABR7GLN4_9FIRM</name>
<dbReference type="EMBL" id="JACOPK010000003">
    <property type="protein sequence ID" value="MBC5695214.1"/>
    <property type="molecule type" value="Genomic_DNA"/>
</dbReference>
<proteinExistence type="predicted"/>
<dbReference type="Pfam" id="PF06949">
    <property type="entry name" value="DUF1292"/>
    <property type="match status" value="1"/>
</dbReference>
<gene>
    <name evidence="1" type="ORF">H8S02_04540</name>
</gene>
<dbReference type="RefSeq" id="WP_118685872.1">
    <property type="nucleotide sequence ID" value="NZ_JACOPK010000003.1"/>
</dbReference>
<accession>A0ABR7GLN4</accession>
<dbReference type="InterPro" id="IPR009711">
    <property type="entry name" value="UPF0473"/>
</dbReference>
<reference evidence="1 2" key="1">
    <citation type="submission" date="2020-08" db="EMBL/GenBank/DDBJ databases">
        <title>Genome public.</title>
        <authorList>
            <person name="Liu C."/>
            <person name="Sun Q."/>
        </authorList>
    </citation>
    <scope>NUCLEOTIDE SEQUENCE [LARGE SCALE GENOMIC DNA]</scope>
    <source>
        <strain evidence="1 2">M2</strain>
    </source>
</reference>
<evidence type="ECO:0000313" key="2">
    <source>
        <dbReference type="Proteomes" id="UP000641741"/>
    </source>
</evidence>
<comment type="caution">
    <text evidence="1">The sequence shown here is derived from an EMBL/GenBank/DDBJ whole genome shotgun (WGS) entry which is preliminary data.</text>
</comment>
<protein>
    <submittedName>
        <fullName evidence="1">DUF1292 domain-containing protein</fullName>
    </submittedName>
</protein>
<keyword evidence="2" id="KW-1185">Reference proteome</keyword>
<dbReference type="Proteomes" id="UP000641741">
    <property type="component" value="Unassembled WGS sequence"/>
</dbReference>
<sequence length="92" mass="10367">MSEEYGNDFVTLIDEDGNEVEFEHIDTVEYEGVTYLAFIPAELSVEEDAEVVIMQVVTDENGEELLEGVEDDDIADAVFNIVMERAEAEDEE</sequence>